<organism evidence="1 2">
    <name type="scientific">Austropuccinia psidii MF-1</name>
    <dbReference type="NCBI Taxonomy" id="1389203"/>
    <lineage>
        <taxon>Eukaryota</taxon>
        <taxon>Fungi</taxon>
        <taxon>Dikarya</taxon>
        <taxon>Basidiomycota</taxon>
        <taxon>Pucciniomycotina</taxon>
        <taxon>Pucciniomycetes</taxon>
        <taxon>Pucciniales</taxon>
        <taxon>Sphaerophragmiaceae</taxon>
        <taxon>Austropuccinia</taxon>
    </lineage>
</organism>
<dbReference type="CDD" id="cd09272">
    <property type="entry name" value="RNase_HI_RT_Ty1"/>
    <property type="match status" value="1"/>
</dbReference>
<gene>
    <name evidence="1" type="ORF">O181_072992</name>
</gene>
<accession>A0A9Q3IAM4</accession>
<sequence>MIKLGNTPILWGSKRQSVVALSTCAVEYITLSDLTQYLVQAINQLGQLAHNFNKTIYCDKQAAVQVSIDNKSQKRMRYLDRAFFFVNDTIRKHDIKVVWVKMAYIQADALTKRLSGPTLLQALPFLGING</sequence>
<proteinExistence type="predicted"/>
<dbReference type="Proteomes" id="UP000765509">
    <property type="component" value="Unassembled WGS sequence"/>
</dbReference>
<dbReference type="EMBL" id="AVOT02038407">
    <property type="protein sequence ID" value="MBW0533277.1"/>
    <property type="molecule type" value="Genomic_DNA"/>
</dbReference>
<dbReference type="AlphaFoldDB" id="A0A9Q3IAM4"/>
<reference evidence="1" key="1">
    <citation type="submission" date="2021-03" db="EMBL/GenBank/DDBJ databases">
        <title>Draft genome sequence of rust myrtle Austropuccinia psidii MF-1, a brazilian biotype.</title>
        <authorList>
            <person name="Quecine M.C."/>
            <person name="Pachon D.M.R."/>
            <person name="Bonatelli M.L."/>
            <person name="Correr F.H."/>
            <person name="Franceschini L.M."/>
            <person name="Leite T.F."/>
            <person name="Margarido G.R.A."/>
            <person name="Almeida C.A."/>
            <person name="Ferrarezi J.A."/>
            <person name="Labate C.A."/>
        </authorList>
    </citation>
    <scope>NUCLEOTIDE SEQUENCE</scope>
    <source>
        <strain evidence="1">MF-1</strain>
    </source>
</reference>
<comment type="caution">
    <text evidence="1">The sequence shown here is derived from an EMBL/GenBank/DDBJ whole genome shotgun (WGS) entry which is preliminary data.</text>
</comment>
<evidence type="ECO:0000313" key="1">
    <source>
        <dbReference type="EMBL" id="MBW0533277.1"/>
    </source>
</evidence>
<protein>
    <submittedName>
        <fullName evidence="1">Uncharacterized protein</fullName>
    </submittedName>
</protein>
<keyword evidence="2" id="KW-1185">Reference proteome</keyword>
<name>A0A9Q3IAM4_9BASI</name>
<evidence type="ECO:0000313" key="2">
    <source>
        <dbReference type="Proteomes" id="UP000765509"/>
    </source>
</evidence>